<evidence type="ECO:0000313" key="1">
    <source>
        <dbReference type="EMBL" id="MDJ1184692.1"/>
    </source>
</evidence>
<accession>A0ABT7BZS8</accession>
<proteinExistence type="predicted"/>
<reference evidence="1 2" key="1">
    <citation type="submission" date="2023-01" db="EMBL/GenBank/DDBJ databases">
        <title>Novel diversity within Roseofilum (Cyanobacteria; Desertifilaceae) from marine benthic mats with descriptions of four novel species.</title>
        <authorList>
            <person name="Wang Y."/>
            <person name="Berthold D.E."/>
            <person name="Hu J."/>
            <person name="Lefler F.W."/>
            <person name="Laughinghouse H.D. IV."/>
        </authorList>
    </citation>
    <scope>NUCLEOTIDE SEQUENCE [LARGE SCALE GENOMIC DNA]</scope>
    <source>
        <strain evidence="1 2">BLCC-M143</strain>
    </source>
</reference>
<dbReference type="RefSeq" id="WP_283759346.1">
    <property type="nucleotide sequence ID" value="NZ_JAQOSQ010000018.1"/>
</dbReference>
<sequence>MKQRKRDKILIAIGFSCIGLLVAATVYAELMHRWHIHQAEGIWCVWINPEGNKEVAYGREQCSVRPESTFPEHN</sequence>
<organism evidence="1 2">
    <name type="scientific">Roseofilum casamattae BLCC-M143</name>
    <dbReference type="NCBI Taxonomy" id="3022442"/>
    <lineage>
        <taxon>Bacteria</taxon>
        <taxon>Bacillati</taxon>
        <taxon>Cyanobacteriota</taxon>
        <taxon>Cyanophyceae</taxon>
        <taxon>Desertifilales</taxon>
        <taxon>Desertifilaceae</taxon>
        <taxon>Roseofilum</taxon>
        <taxon>Roseofilum casamattae</taxon>
    </lineage>
</organism>
<protein>
    <submittedName>
        <fullName evidence="1">Uncharacterized protein</fullName>
    </submittedName>
</protein>
<comment type="caution">
    <text evidence="1">The sequence shown here is derived from an EMBL/GenBank/DDBJ whole genome shotgun (WGS) entry which is preliminary data.</text>
</comment>
<keyword evidence="2" id="KW-1185">Reference proteome</keyword>
<gene>
    <name evidence="1" type="ORF">PMH09_16005</name>
</gene>
<evidence type="ECO:0000313" key="2">
    <source>
        <dbReference type="Proteomes" id="UP001232992"/>
    </source>
</evidence>
<name>A0ABT7BZS8_9CYAN</name>
<dbReference type="Proteomes" id="UP001232992">
    <property type="component" value="Unassembled WGS sequence"/>
</dbReference>
<dbReference type="EMBL" id="JAQOSQ010000018">
    <property type="protein sequence ID" value="MDJ1184692.1"/>
    <property type="molecule type" value="Genomic_DNA"/>
</dbReference>